<feature type="region of interest" description="Disordered" evidence="1">
    <location>
        <begin position="651"/>
        <end position="714"/>
    </location>
</feature>
<evidence type="ECO:0000256" key="2">
    <source>
        <dbReference type="SAM" id="Phobius"/>
    </source>
</evidence>
<accession>A0A193QX04</accession>
<feature type="compositionally biased region" description="Polar residues" evidence="1">
    <location>
        <begin position="479"/>
        <end position="494"/>
    </location>
</feature>
<dbReference type="Proteomes" id="UP000182142">
    <property type="component" value="Unassembled WGS sequence"/>
</dbReference>
<dbReference type="EMBL" id="CWHR02000036">
    <property type="protein sequence ID" value="SBO29635.1"/>
    <property type="molecule type" value="Genomic_DNA"/>
</dbReference>
<dbReference type="AlphaFoldDB" id="A0A193QX04"/>
<feature type="compositionally biased region" description="Basic and acidic residues" evidence="1">
    <location>
        <begin position="688"/>
        <end position="699"/>
    </location>
</feature>
<reference evidence="4" key="2">
    <citation type="submission" date="2016-05" db="EMBL/GenBank/DDBJ databases">
        <authorList>
            <person name="Lavstsen T."/>
            <person name="Jespersen J.S."/>
        </authorList>
    </citation>
    <scope>NUCLEOTIDE SEQUENCE [LARGE SCALE GENOMIC DNA]</scope>
</reference>
<evidence type="ECO:0000313" key="3">
    <source>
        <dbReference type="EMBL" id="SBO26905.1"/>
    </source>
</evidence>
<feature type="compositionally biased region" description="Low complexity" evidence="1">
    <location>
        <begin position="652"/>
        <end position="662"/>
    </location>
</feature>
<feature type="transmembrane region" description="Helical" evidence="2">
    <location>
        <begin position="511"/>
        <end position="534"/>
    </location>
</feature>
<organism evidence="4 6">
    <name type="scientific">Plasmodium knowlesi (strain H)</name>
    <dbReference type="NCBI Taxonomy" id="5851"/>
    <lineage>
        <taxon>Eukaryota</taxon>
        <taxon>Sar</taxon>
        <taxon>Alveolata</taxon>
        <taxon>Apicomplexa</taxon>
        <taxon>Aconoidasida</taxon>
        <taxon>Haemosporida</taxon>
        <taxon>Plasmodiidae</taxon>
        <taxon>Plasmodium</taxon>
        <taxon>Plasmodium (Plasmodium)</taxon>
    </lineage>
</organism>
<name>A0A193QX04_PLAKH</name>
<keyword evidence="2" id="KW-1133">Transmembrane helix</keyword>
<feature type="transmembrane region" description="Helical" evidence="2">
    <location>
        <begin position="581"/>
        <end position="608"/>
    </location>
</feature>
<evidence type="ECO:0000256" key="1">
    <source>
        <dbReference type="SAM" id="MobiDB-lite"/>
    </source>
</evidence>
<protein>
    <submittedName>
        <fullName evidence="4">KIR protein</fullName>
    </submittedName>
</protein>
<sequence>MASDADKLPSDKIYEEFDRRTCSNGGAVEEAQVCDGELKKTVSGVLGILNIRDDTFTNKIVGNCMHVCTKISDVESYYDPCKFLYFWIGTQLWQRSEVKGNTANFQTIMNTIFSRTDNRQFWTKCNSSFSNLYDGISKERFQEAKELYDYYYDYNELTNLDNAECTKYCQNGRCTNAFNTANSTYQQLTSRCEPHSFDAYCTEFKIRSARKGEREFAQPQQIQCKAKKVEEAPLEEVTDPPDLMNDMLAQLPSSLLYEEFEKKERLNKCNSSTIQSLMPQLQPEMKDYNCKNDCIEKALYAWCFINNETEAKDKAWYDDRFHLFYSWLGQKMFGHSNSKDKISYPMNQVYNVLKGLHIGQDCKDMWEDVLLDSETPGENFSNRKALYEYFVDYGTLESHLGISGIGTTAKKKCEKKYYEHINKITKACNAISDYCKKEGGHENDEYCTWFNGKKENYCNKDKIAKLTCKQVVYKPPSSGPGSTGTWNPGSSGTASTGDHSISGSDGSSGGVGGMVGGTLATVGLPTIGFFLYKVSTYTYIHIHTHIYTYTYICICIYIRTYIYICKYIYVHTYIYVSIYTYIHICICIYICMYMCIHMFFTFLFFSFFQYTNIFDGIKKSLFGGSNNTGGRNRGRRSTIGRQHFEDILTENDSSTLGDDGSTTLGGGGGGSSTLGGSSTDVSTIYNEPPRRTTGRRERAGTNNRRPGNIRYYAT</sequence>
<proteinExistence type="predicted"/>
<feature type="compositionally biased region" description="Low complexity" evidence="1">
    <location>
        <begin position="495"/>
        <end position="505"/>
    </location>
</feature>
<reference evidence="5 6" key="1">
    <citation type="submission" date="2016-05" db="EMBL/GenBank/DDBJ databases">
        <authorList>
            <person name="Sharaf H."/>
        </authorList>
    </citation>
    <scope>NUCLEOTIDE SEQUENCE [LARGE SCALE GENOMIC DNA]</scope>
    <source>
        <strain evidence="5 6">H</strain>
    </source>
</reference>
<keyword evidence="2" id="KW-0812">Transmembrane</keyword>
<evidence type="ECO:0000313" key="5">
    <source>
        <dbReference type="Proteomes" id="UP000182128"/>
    </source>
</evidence>
<gene>
    <name evidence="3" type="ORF">PKNA1_C2_0804400</name>
    <name evidence="4" type="ORF">PKNA1_H1_0804400</name>
</gene>
<keyword evidence="2" id="KW-0472">Membrane</keyword>
<feature type="compositionally biased region" description="Gly residues" evidence="1">
    <location>
        <begin position="663"/>
        <end position="673"/>
    </location>
</feature>
<dbReference type="InterPro" id="IPR008780">
    <property type="entry name" value="Plasmodium_Vir"/>
</dbReference>
<evidence type="ECO:0000313" key="4">
    <source>
        <dbReference type="EMBL" id="SBO29635.1"/>
    </source>
</evidence>
<evidence type="ECO:0000313" key="6">
    <source>
        <dbReference type="Proteomes" id="UP000182142"/>
    </source>
</evidence>
<feature type="region of interest" description="Disordered" evidence="1">
    <location>
        <begin position="476"/>
        <end position="508"/>
    </location>
</feature>
<dbReference type="EMBL" id="CWHQ02000023">
    <property type="protein sequence ID" value="SBO26905.1"/>
    <property type="molecule type" value="Genomic_DNA"/>
</dbReference>
<dbReference type="Pfam" id="PF05795">
    <property type="entry name" value="Plasmodium_Vir"/>
    <property type="match status" value="2"/>
</dbReference>
<feature type="transmembrane region" description="Helical" evidence="2">
    <location>
        <begin position="546"/>
        <end position="569"/>
    </location>
</feature>
<dbReference type="Proteomes" id="UP000182128">
    <property type="component" value="Unassembled WGS sequence"/>
</dbReference>